<dbReference type="EMBL" id="OU503042">
    <property type="protein sequence ID" value="CAI9764620.1"/>
    <property type="molecule type" value="Genomic_DNA"/>
</dbReference>
<reference evidence="2" key="1">
    <citation type="submission" date="2023-05" db="EMBL/GenBank/DDBJ databases">
        <authorList>
            <person name="Huff M."/>
        </authorList>
    </citation>
    <scope>NUCLEOTIDE SEQUENCE</scope>
</reference>
<evidence type="ECO:0000313" key="2">
    <source>
        <dbReference type="EMBL" id="CAI9764620.1"/>
    </source>
</evidence>
<dbReference type="PANTHER" id="PTHR11439">
    <property type="entry name" value="GAG-POL-RELATED RETROTRANSPOSON"/>
    <property type="match status" value="1"/>
</dbReference>
<dbReference type="AlphaFoldDB" id="A0AAD2DVE8"/>
<evidence type="ECO:0000259" key="1">
    <source>
        <dbReference type="Pfam" id="PF24756"/>
    </source>
</evidence>
<organism evidence="2 3">
    <name type="scientific">Fraxinus pennsylvanica</name>
    <dbReference type="NCBI Taxonomy" id="56036"/>
    <lineage>
        <taxon>Eukaryota</taxon>
        <taxon>Viridiplantae</taxon>
        <taxon>Streptophyta</taxon>
        <taxon>Embryophyta</taxon>
        <taxon>Tracheophyta</taxon>
        <taxon>Spermatophyta</taxon>
        <taxon>Magnoliopsida</taxon>
        <taxon>eudicotyledons</taxon>
        <taxon>Gunneridae</taxon>
        <taxon>Pentapetalae</taxon>
        <taxon>asterids</taxon>
        <taxon>lamiids</taxon>
        <taxon>Lamiales</taxon>
        <taxon>Oleaceae</taxon>
        <taxon>Oleeae</taxon>
        <taxon>Fraxinus</taxon>
    </lineage>
</organism>
<keyword evidence="3" id="KW-1185">Reference proteome</keyword>
<name>A0AAD2DVE8_9LAMI</name>
<dbReference type="Pfam" id="PF24756">
    <property type="entry name" value="THD_CWZF3-5-7"/>
    <property type="match status" value="1"/>
</dbReference>
<protein>
    <recommendedName>
        <fullName evidence="1">CWZF3/5/7 THD domain-containing protein</fullName>
    </recommendedName>
</protein>
<evidence type="ECO:0000313" key="3">
    <source>
        <dbReference type="Proteomes" id="UP000834106"/>
    </source>
</evidence>
<dbReference type="CDD" id="cd09272">
    <property type="entry name" value="RNase_HI_RT_Ty1"/>
    <property type="match status" value="1"/>
</dbReference>
<feature type="domain" description="CWZF3/5/7 THD" evidence="1">
    <location>
        <begin position="99"/>
        <end position="148"/>
    </location>
</feature>
<accession>A0AAD2DVE8</accession>
<dbReference type="Proteomes" id="UP000834106">
    <property type="component" value="Chromosome 7"/>
</dbReference>
<proteinExistence type="predicted"/>
<gene>
    <name evidence="2" type="ORF">FPE_LOCUS12050</name>
</gene>
<sequence>MYLMNCTRPDIAYVIGRLNMYTSNPNSELWGVLIRVLRYLRYSLDWGIRYTRFTAVLEGYCDANWIFDTNECKSTNGYVFTLVGRAVSWKSIKQTCIMRSTMELEFISLDKAGESPSSSASGIDNLNNLMVDKAVLSKGNGSQAGNHIIVP</sequence>
<dbReference type="InterPro" id="IPR056406">
    <property type="entry name" value="THD_CWZF3/5/7"/>
</dbReference>
<dbReference type="PANTHER" id="PTHR11439:SF521">
    <property type="entry name" value="RNA-DIRECTED DNA POLYMERASE"/>
    <property type="match status" value="1"/>
</dbReference>